<dbReference type="BioCyc" id="CNIT1237085:G1324-2659-MONOMER"/>
<evidence type="ECO:0000313" key="4">
    <source>
        <dbReference type="Proteomes" id="UP000008037"/>
    </source>
</evidence>
<dbReference type="HOGENOM" id="CLU_000445_69_8_2"/>
<sequence>MITQTSTTRKSVLVVDDEPDVLAIIKSSLQKSGFEVQGFTDSILALEHFQQHSTSYDIVLSDIRMPGMNGFKFARSVRAANSEIRIFLMTAFEMHKSELEKVLPSVRVDQIIQKPVSMREMVTTIEKSL</sequence>
<evidence type="ECO:0000256" key="1">
    <source>
        <dbReference type="ARBA" id="ARBA00022553"/>
    </source>
</evidence>
<dbReference type="InterPro" id="IPR011006">
    <property type="entry name" value="CheY-like_superfamily"/>
</dbReference>
<dbReference type="KEGG" id="nga:Ngar_c26590"/>
<evidence type="ECO:0000313" key="3">
    <source>
        <dbReference type="EMBL" id="AFU59580.1"/>
    </source>
</evidence>
<dbReference type="GeneID" id="13794678"/>
<dbReference type="InParanoid" id="K0II26"/>
<dbReference type="EMBL" id="CP002408">
    <property type="protein sequence ID" value="AFU59580.1"/>
    <property type="molecule type" value="Genomic_DNA"/>
</dbReference>
<dbReference type="Proteomes" id="UP000008037">
    <property type="component" value="Chromosome"/>
</dbReference>
<dbReference type="PANTHER" id="PTHR44591:SF3">
    <property type="entry name" value="RESPONSE REGULATORY DOMAIN-CONTAINING PROTEIN"/>
    <property type="match status" value="1"/>
</dbReference>
<dbReference type="SUPFAM" id="SSF52172">
    <property type="entry name" value="CheY-like"/>
    <property type="match status" value="1"/>
</dbReference>
<keyword evidence="4" id="KW-1185">Reference proteome</keyword>
<dbReference type="PROSITE" id="PS50110">
    <property type="entry name" value="RESPONSE_REGULATORY"/>
    <property type="match status" value="1"/>
</dbReference>
<evidence type="ECO:0000259" key="2">
    <source>
        <dbReference type="PROSITE" id="PS50110"/>
    </source>
</evidence>
<dbReference type="InterPro" id="IPR001789">
    <property type="entry name" value="Sig_transdc_resp-reg_receiver"/>
</dbReference>
<gene>
    <name evidence="3" type="ordered locus">Ngar_c26590</name>
</gene>
<dbReference type="PANTHER" id="PTHR44591">
    <property type="entry name" value="STRESS RESPONSE REGULATOR PROTEIN 1"/>
    <property type="match status" value="1"/>
</dbReference>
<dbReference type="OrthoDB" id="9652at2157"/>
<dbReference type="AlphaFoldDB" id="K0II26"/>
<dbReference type="Pfam" id="PF00072">
    <property type="entry name" value="Response_reg"/>
    <property type="match status" value="1"/>
</dbReference>
<dbReference type="InterPro" id="IPR050595">
    <property type="entry name" value="Bact_response_regulator"/>
</dbReference>
<name>K0II26_NITGG</name>
<reference evidence="3 4" key="1">
    <citation type="journal article" date="2012" name="Environ. Microbiol.">
        <title>The genome of the ammonia-oxidizing Candidatus Nitrososphaera gargensis: insights into metabolic versatility and environmental adaptations.</title>
        <authorList>
            <person name="Spang A."/>
            <person name="Poehlein A."/>
            <person name="Offre P."/>
            <person name="Zumbragel S."/>
            <person name="Haider S."/>
            <person name="Rychlik N."/>
            <person name="Nowka B."/>
            <person name="Schmeisser C."/>
            <person name="Lebedeva E.V."/>
            <person name="Rattei T."/>
            <person name="Bohm C."/>
            <person name="Schmid M."/>
            <person name="Galushko A."/>
            <person name="Hatzenpichler R."/>
            <person name="Weinmaier T."/>
            <person name="Daniel R."/>
            <person name="Schleper C."/>
            <person name="Spieck E."/>
            <person name="Streit W."/>
            <person name="Wagner M."/>
        </authorList>
    </citation>
    <scope>NUCLEOTIDE SEQUENCE [LARGE SCALE GENOMIC DNA]</scope>
    <source>
        <strain evidence="4">Ga9.2</strain>
    </source>
</reference>
<dbReference type="RefSeq" id="WP_015020115.1">
    <property type="nucleotide sequence ID" value="NC_018719.1"/>
</dbReference>
<dbReference type="STRING" id="1237085.Ngar_c26590"/>
<protein>
    <submittedName>
        <fullName evidence="3">Putative signal transduction response regulator, receiver domain protein</fullName>
    </submittedName>
</protein>
<keyword evidence="1" id="KW-0597">Phosphoprotein</keyword>
<dbReference type="Gene3D" id="3.40.50.2300">
    <property type="match status" value="1"/>
</dbReference>
<proteinExistence type="predicted"/>
<accession>K0II26</accession>
<organism evidence="3 4">
    <name type="scientific">Nitrososphaera gargensis (strain Ga9.2)</name>
    <dbReference type="NCBI Taxonomy" id="1237085"/>
    <lineage>
        <taxon>Archaea</taxon>
        <taxon>Nitrososphaerota</taxon>
        <taxon>Nitrososphaeria</taxon>
        <taxon>Nitrososphaerales</taxon>
        <taxon>Nitrososphaeraceae</taxon>
        <taxon>Nitrososphaera</taxon>
    </lineage>
</organism>
<feature type="domain" description="Response regulatory" evidence="2">
    <location>
        <begin position="11"/>
        <end position="129"/>
    </location>
</feature>
<dbReference type="SMART" id="SM00448">
    <property type="entry name" value="REC"/>
    <property type="match status" value="1"/>
</dbReference>
<dbReference type="GO" id="GO:0000160">
    <property type="term" value="P:phosphorelay signal transduction system"/>
    <property type="evidence" value="ECO:0007669"/>
    <property type="project" value="InterPro"/>
</dbReference>